<dbReference type="Gene3D" id="3.40.50.300">
    <property type="entry name" value="P-loop containing nucleotide triphosphate hydrolases"/>
    <property type="match status" value="1"/>
</dbReference>
<comment type="similarity">
    <text evidence="6">Belongs to the ribose 1,5-bisphosphokinase family.</text>
</comment>
<feature type="domain" description="Guanylate kinase/L-type calcium channel beta subunit" evidence="7">
    <location>
        <begin position="2"/>
        <end position="176"/>
    </location>
</feature>
<sequence length="181" mass="19422">MSGRLIGVVGPSGVGKDTVMEGLAARRPGLGLVRRVITRPGYAVGEAFEDVSAEEFERRVQAGDFTLHWGAHGLRYGVPRETEARLDGGEDLLVNLSRSVLGEAQARFPGFTTLHLTAPREVLAGRLAARGREGRADIEARLSRASLALPEGLERVIEISNAGPLEATLAAIDARLYPEKE</sequence>
<dbReference type="RefSeq" id="WP_085817081.1">
    <property type="nucleotide sequence ID" value="NZ_FWFU01000002.1"/>
</dbReference>
<dbReference type="HAMAP" id="MF_00836">
    <property type="entry name" value="PhnN"/>
    <property type="match status" value="1"/>
</dbReference>
<dbReference type="InterPro" id="IPR027417">
    <property type="entry name" value="P-loop_NTPase"/>
</dbReference>
<dbReference type="EC" id="2.7.4.23" evidence="6"/>
<dbReference type="NCBIfam" id="TIGR02322">
    <property type="entry name" value="phosphon_PhnN"/>
    <property type="match status" value="1"/>
</dbReference>
<dbReference type="InterPro" id="IPR012699">
    <property type="entry name" value="PhnN"/>
</dbReference>
<name>A0A1X6YT06_9RHOB</name>
<dbReference type="UniPathway" id="UPA00087">
    <property type="reaction ID" value="UER00175"/>
</dbReference>
<evidence type="ECO:0000313" key="9">
    <source>
        <dbReference type="Proteomes" id="UP000193207"/>
    </source>
</evidence>
<evidence type="ECO:0000256" key="3">
    <source>
        <dbReference type="ARBA" id="ARBA00022679"/>
    </source>
</evidence>
<evidence type="ECO:0000256" key="6">
    <source>
        <dbReference type="HAMAP-Rule" id="MF_00836"/>
    </source>
</evidence>
<evidence type="ECO:0000259" key="7">
    <source>
        <dbReference type="SMART" id="SM00072"/>
    </source>
</evidence>
<gene>
    <name evidence="6 8" type="primary">phnN</name>
    <name evidence="8" type="ORF">ROH8110_01418</name>
</gene>
<dbReference type="EMBL" id="FWFU01000002">
    <property type="protein sequence ID" value="SLN30648.1"/>
    <property type="molecule type" value="Genomic_DNA"/>
</dbReference>
<dbReference type="GO" id="GO:0006015">
    <property type="term" value="P:5-phosphoribose 1-diphosphate biosynthetic process"/>
    <property type="evidence" value="ECO:0007669"/>
    <property type="project" value="UniProtKB-UniRule"/>
</dbReference>
<protein>
    <recommendedName>
        <fullName evidence="6">Ribose 1,5-bisphosphate phosphokinase PhnN</fullName>
        <ecNumber evidence="6">2.7.4.23</ecNumber>
    </recommendedName>
    <alternativeName>
        <fullName evidence="6">Ribose 1,5-bisphosphokinase</fullName>
    </alternativeName>
</protein>
<comment type="catalytic activity">
    <reaction evidence="1 6">
        <text>alpha-D-ribose 1,5-bisphosphate + ATP = 5-phospho-alpha-D-ribose 1-diphosphate + ADP</text>
        <dbReference type="Rhea" id="RHEA:20109"/>
        <dbReference type="ChEBI" id="CHEBI:30616"/>
        <dbReference type="ChEBI" id="CHEBI:58017"/>
        <dbReference type="ChEBI" id="CHEBI:68688"/>
        <dbReference type="ChEBI" id="CHEBI:456216"/>
        <dbReference type="EC" id="2.7.4.23"/>
    </reaction>
</comment>
<keyword evidence="5 6" id="KW-0067">ATP-binding</keyword>
<evidence type="ECO:0000256" key="5">
    <source>
        <dbReference type="ARBA" id="ARBA00022840"/>
    </source>
</evidence>
<keyword evidence="4 6" id="KW-0547">Nucleotide-binding</keyword>
<keyword evidence="9" id="KW-1185">Reference proteome</keyword>
<dbReference type="GO" id="GO:0019634">
    <property type="term" value="P:organic phosphonate metabolic process"/>
    <property type="evidence" value="ECO:0007669"/>
    <property type="project" value="UniProtKB-UniRule"/>
</dbReference>
<dbReference type="SMART" id="SM00072">
    <property type="entry name" value="GuKc"/>
    <property type="match status" value="1"/>
</dbReference>
<dbReference type="SUPFAM" id="SSF52540">
    <property type="entry name" value="P-loop containing nucleoside triphosphate hydrolases"/>
    <property type="match status" value="1"/>
</dbReference>
<keyword evidence="8" id="KW-0418">Kinase</keyword>
<reference evidence="8 9" key="1">
    <citation type="submission" date="2017-03" db="EMBL/GenBank/DDBJ databases">
        <authorList>
            <person name="Afonso C.L."/>
            <person name="Miller P.J."/>
            <person name="Scott M.A."/>
            <person name="Spackman E."/>
            <person name="Goraichik I."/>
            <person name="Dimitrov K.M."/>
            <person name="Suarez D.L."/>
            <person name="Swayne D.E."/>
        </authorList>
    </citation>
    <scope>NUCLEOTIDE SEQUENCE [LARGE SCALE GENOMIC DNA]</scope>
    <source>
        <strain evidence="8 9">CECT 8110</strain>
    </source>
</reference>
<evidence type="ECO:0000256" key="4">
    <source>
        <dbReference type="ARBA" id="ARBA00022741"/>
    </source>
</evidence>
<dbReference type="AlphaFoldDB" id="A0A1X6YT06"/>
<evidence type="ECO:0000313" key="8">
    <source>
        <dbReference type="EMBL" id="SLN30648.1"/>
    </source>
</evidence>
<dbReference type="Proteomes" id="UP000193207">
    <property type="component" value="Unassembled WGS sequence"/>
</dbReference>
<evidence type="ECO:0000256" key="2">
    <source>
        <dbReference type="ARBA" id="ARBA00005069"/>
    </source>
</evidence>
<accession>A0A1X6YT06</accession>
<evidence type="ECO:0000256" key="1">
    <source>
        <dbReference type="ARBA" id="ARBA00000373"/>
    </source>
</evidence>
<dbReference type="GO" id="GO:0005524">
    <property type="term" value="F:ATP binding"/>
    <property type="evidence" value="ECO:0007669"/>
    <property type="project" value="UniProtKB-KW"/>
</dbReference>
<organism evidence="8 9">
    <name type="scientific">Roseovarius halotolerans</name>
    <dbReference type="NCBI Taxonomy" id="505353"/>
    <lineage>
        <taxon>Bacteria</taxon>
        <taxon>Pseudomonadati</taxon>
        <taxon>Pseudomonadota</taxon>
        <taxon>Alphaproteobacteria</taxon>
        <taxon>Rhodobacterales</taxon>
        <taxon>Roseobacteraceae</taxon>
        <taxon>Roseovarius</taxon>
    </lineage>
</organism>
<keyword evidence="3 6" id="KW-0808">Transferase</keyword>
<dbReference type="Pfam" id="PF13238">
    <property type="entry name" value="AAA_18"/>
    <property type="match status" value="1"/>
</dbReference>
<dbReference type="GO" id="GO:0033863">
    <property type="term" value="F:ribose 1,5-bisphosphate phosphokinase activity"/>
    <property type="evidence" value="ECO:0007669"/>
    <property type="project" value="UniProtKB-UniRule"/>
</dbReference>
<comment type="pathway">
    <text evidence="2 6">Metabolic intermediate biosynthesis; 5-phospho-alpha-D-ribose 1-diphosphate biosynthesis; 5-phospho-alpha-D-ribose 1-diphosphate from D-ribose 5-phosphate (route II): step 3/3.</text>
</comment>
<feature type="binding site" evidence="6">
    <location>
        <begin position="10"/>
        <end position="17"/>
    </location>
    <ligand>
        <name>ATP</name>
        <dbReference type="ChEBI" id="CHEBI:30616"/>
    </ligand>
</feature>
<proteinExistence type="inferred from homology"/>
<dbReference type="InterPro" id="IPR008145">
    <property type="entry name" value="GK/Ca_channel_bsu"/>
</dbReference>
<dbReference type="OrthoDB" id="341217at2"/>
<comment type="function">
    <text evidence="6">Catalyzes the phosphorylation of ribose 1,5-bisphosphate to 5-phospho-D-ribosyl alpha-1-diphosphate (PRPP).</text>
</comment>